<dbReference type="GO" id="GO:0008113">
    <property type="term" value="F:peptide-methionine (S)-S-oxide reductase activity"/>
    <property type="evidence" value="ECO:0007669"/>
    <property type="project" value="UniProtKB-EC"/>
</dbReference>
<gene>
    <name evidence="7" type="primary">msrA</name>
    <name evidence="10" type="ORF">PQO03_19615</name>
</gene>
<dbReference type="InterPro" id="IPR002569">
    <property type="entry name" value="Met_Sox_Rdtase_MsrA_dom"/>
</dbReference>
<dbReference type="PANTHER" id="PTHR43774:SF1">
    <property type="entry name" value="PEPTIDE METHIONINE SULFOXIDE REDUCTASE MSRA 2"/>
    <property type="match status" value="1"/>
</dbReference>
<feature type="chain" id="PRO_5046959191" description="Peptide methionine sulfoxide reductase MsrA" evidence="8">
    <location>
        <begin position="20"/>
        <end position="323"/>
    </location>
</feature>
<keyword evidence="1 7" id="KW-0560">Oxidoreductase</keyword>
<keyword evidence="11" id="KW-1185">Reference proteome</keyword>
<comment type="similarity">
    <text evidence="7">Belongs to the MsrA Met sulfoxide reductase family.</text>
</comment>
<evidence type="ECO:0000256" key="5">
    <source>
        <dbReference type="ARBA" id="ARBA00048488"/>
    </source>
</evidence>
<dbReference type="GO" id="GO:0033743">
    <property type="term" value="F:peptide-methionine (R)-S-oxide reductase activity"/>
    <property type="evidence" value="ECO:0007669"/>
    <property type="project" value="UniProtKB-EC"/>
</dbReference>
<dbReference type="Gene3D" id="2.170.150.20">
    <property type="entry name" value="Peptide methionine sulfoxide reductase"/>
    <property type="match status" value="1"/>
</dbReference>
<dbReference type="PROSITE" id="PS51790">
    <property type="entry name" value="MSRB"/>
    <property type="match status" value="1"/>
</dbReference>
<feature type="signal peptide" evidence="8">
    <location>
        <begin position="1"/>
        <end position="19"/>
    </location>
</feature>
<dbReference type="EMBL" id="CP117812">
    <property type="protein sequence ID" value="WDE98032.1"/>
    <property type="molecule type" value="Genomic_DNA"/>
</dbReference>
<evidence type="ECO:0000256" key="7">
    <source>
        <dbReference type="HAMAP-Rule" id="MF_01401"/>
    </source>
</evidence>
<feature type="active site" evidence="7">
    <location>
        <position position="174"/>
    </location>
</feature>
<evidence type="ECO:0000313" key="11">
    <source>
        <dbReference type="Proteomes" id="UP001214250"/>
    </source>
</evidence>
<dbReference type="PANTHER" id="PTHR43774">
    <property type="entry name" value="PEPTIDE METHIONINE SULFOXIDE REDUCTASE"/>
    <property type="match status" value="1"/>
</dbReference>
<evidence type="ECO:0000313" key="10">
    <source>
        <dbReference type="EMBL" id="WDE98032.1"/>
    </source>
</evidence>
<dbReference type="HAMAP" id="MF_01401">
    <property type="entry name" value="MsrA"/>
    <property type="match status" value="1"/>
</dbReference>
<evidence type="ECO:0000256" key="1">
    <source>
        <dbReference type="ARBA" id="ARBA00023002"/>
    </source>
</evidence>
<organism evidence="10 11">
    <name type="scientific">Lentisphaera profundi</name>
    <dbReference type="NCBI Taxonomy" id="1658616"/>
    <lineage>
        <taxon>Bacteria</taxon>
        <taxon>Pseudomonadati</taxon>
        <taxon>Lentisphaerota</taxon>
        <taxon>Lentisphaeria</taxon>
        <taxon>Lentisphaerales</taxon>
        <taxon>Lentisphaeraceae</taxon>
        <taxon>Lentisphaera</taxon>
    </lineage>
</organism>
<dbReference type="NCBIfam" id="TIGR00357">
    <property type="entry name" value="peptide-methionine (R)-S-oxide reductase MsrB"/>
    <property type="match status" value="1"/>
</dbReference>
<keyword evidence="8" id="KW-0732">Signal</keyword>
<evidence type="ECO:0000256" key="4">
    <source>
        <dbReference type="ARBA" id="ARBA00047806"/>
    </source>
</evidence>
<protein>
    <recommendedName>
        <fullName evidence="7">Peptide methionine sulfoxide reductase MsrA</fullName>
        <shortName evidence="7">Protein-methionine-S-oxide reductase</shortName>
        <ecNumber evidence="7">1.8.4.11</ecNumber>
    </recommendedName>
    <alternativeName>
        <fullName evidence="7">Peptide-methionine (S)-S-oxide reductase</fullName>
        <shortName evidence="7">Peptide Met(O) reductase</shortName>
    </alternativeName>
</protein>
<dbReference type="InterPro" id="IPR002579">
    <property type="entry name" value="Met_Sox_Rdtase_MsrB_dom"/>
</dbReference>
<evidence type="ECO:0000256" key="6">
    <source>
        <dbReference type="ARBA" id="ARBA00048782"/>
    </source>
</evidence>
<dbReference type="Pfam" id="PF01641">
    <property type="entry name" value="SelR"/>
    <property type="match status" value="1"/>
</dbReference>
<dbReference type="SUPFAM" id="SSF55068">
    <property type="entry name" value="Peptide methionine sulfoxide reductase"/>
    <property type="match status" value="1"/>
</dbReference>
<comment type="function">
    <text evidence="3 7">Has an important function as a repair enzyme for proteins that have been inactivated by oxidation. Catalyzes the reversible oxidation-reduction of methionine sulfoxide in proteins to methionine.</text>
</comment>
<dbReference type="SUPFAM" id="SSF51316">
    <property type="entry name" value="Mss4-like"/>
    <property type="match status" value="1"/>
</dbReference>
<dbReference type="NCBIfam" id="NF004042">
    <property type="entry name" value="PRK05550.1"/>
    <property type="match status" value="1"/>
</dbReference>
<name>A0ABY7VWD1_9BACT</name>
<keyword evidence="2" id="KW-0511">Multifunctional enzyme</keyword>
<dbReference type="Proteomes" id="UP001214250">
    <property type="component" value="Chromosome 2"/>
</dbReference>
<evidence type="ECO:0000256" key="2">
    <source>
        <dbReference type="ARBA" id="ARBA00023268"/>
    </source>
</evidence>
<proteinExistence type="inferred from homology"/>
<reference evidence="10 11" key="1">
    <citation type="submission" date="2023-02" db="EMBL/GenBank/DDBJ databases">
        <title>Genome sequence of Lentisphaera profundi SAORIC-696.</title>
        <authorList>
            <person name="Kim e."/>
            <person name="Cho J.-C."/>
            <person name="Choi A."/>
            <person name="Kang I."/>
        </authorList>
    </citation>
    <scope>NUCLEOTIDE SEQUENCE [LARGE SCALE GENOMIC DNA]</scope>
    <source>
        <strain evidence="10 11">SAORIC-696</strain>
    </source>
</reference>
<dbReference type="InterPro" id="IPR011057">
    <property type="entry name" value="Mss4-like_sf"/>
</dbReference>
<evidence type="ECO:0000259" key="9">
    <source>
        <dbReference type="PROSITE" id="PS51790"/>
    </source>
</evidence>
<dbReference type="Gene3D" id="3.30.1060.10">
    <property type="entry name" value="Peptide methionine sulphoxide reductase MsrA"/>
    <property type="match status" value="1"/>
</dbReference>
<dbReference type="Pfam" id="PF01625">
    <property type="entry name" value="PMSR"/>
    <property type="match status" value="1"/>
</dbReference>
<accession>A0ABY7VWD1</accession>
<dbReference type="NCBIfam" id="TIGR00401">
    <property type="entry name" value="msrA"/>
    <property type="match status" value="1"/>
</dbReference>
<dbReference type="RefSeq" id="WP_274152768.1">
    <property type="nucleotide sequence ID" value="NZ_CP117812.1"/>
</dbReference>
<comment type="catalytic activity">
    <reaction evidence="4 7">
        <text>L-methionyl-[protein] + [thioredoxin]-disulfide + H2O = L-methionyl-(S)-S-oxide-[protein] + [thioredoxin]-dithiol</text>
        <dbReference type="Rhea" id="RHEA:14217"/>
        <dbReference type="Rhea" id="RHEA-COMP:10698"/>
        <dbReference type="Rhea" id="RHEA-COMP:10700"/>
        <dbReference type="Rhea" id="RHEA-COMP:12313"/>
        <dbReference type="Rhea" id="RHEA-COMP:12315"/>
        <dbReference type="ChEBI" id="CHEBI:15377"/>
        <dbReference type="ChEBI" id="CHEBI:16044"/>
        <dbReference type="ChEBI" id="CHEBI:29950"/>
        <dbReference type="ChEBI" id="CHEBI:44120"/>
        <dbReference type="ChEBI" id="CHEBI:50058"/>
        <dbReference type="EC" id="1.8.4.11"/>
    </reaction>
</comment>
<evidence type="ECO:0000256" key="8">
    <source>
        <dbReference type="SAM" id="SignalP"/>
    </source>
</evidence>
<sequence>MKNILIIISLIFSLNTLLAETNTPGASDKGNKAMPYNKLTAEEAYVIEQKGTERPFTGEYDKNKASGTYICRKCNTPLYESKDKFDSRCGWPSFDDEIKDAVKHKTDADGRRTEILCQNCDGHLGHVFSGEGFTPKDTRHCVNSLSMKFIAEGDKLPTPIPEPKKAKAIFASGCFWGTEYWLQQVPGVISATSGYIGGHVDNPTYKQVCSGLTGHYEAVEVVYNPEVTNFEALAKIYFETHNSEQANGQGPDIGTQYLPAVFYFDDEQKATIEKLIQTLKDKGYKPATEIKKTTTFWPAEAYHQDYYFKTRKTPYCHKYKKIF</sequence>
<dbReference type="InterPro" id="IPR036509">
    <property type="entry name" value="Met_Sox_Rdtase_MsrA_sf"/>
</dbReference>
<comment type="catalytic activity">
    <reaction evidence="5">
        <text>L-methionyl-[protein] + [thioredoxin]-disulfide + H2O = L-methionyl-(R)-S-oxide-[protein] + [thioredoxin]-dithiol</text>
        <dbReference type="Rhea" id="RHEA:24164"/>
        <dbReference type="Rhea" id="RHEA-COMP:10698"/>
        <dbReference type="Rhea" id="RHEA-COMP:10700"/>
        <dbReference type="Rhea" id="RHEA-COMP:12313"/>
        <dbReference type="Rhea" id="RHEA-COMP:12314"/>
        <dbReference type="ChEBI" id="CHEBI:15377"/>
        <dbReference type="ChEBI" id="CHEBI:16044"/>
        <dbReference type="ChEBI" id="CHEBI:29950"/>
        <dbReference type="ChEBI" id="CHEBI:45764"/>
        <dbReference type="ChEBI" id="CHEBI:50058"/>
        <dbReference type="EC" id="1.8.4.12"/>
    </reaction>
</comment>
<comment type="catalytic activity">
    <reaction evidence="6 7">
        <text>[thioredoxin]-disulfide + L-methionine + H2O = L-methionine (S)-S-oxide + [thioredoxin]-dithiol</text>
        <dbReference type="Rhea" id="RHEA:19993"/>
        <dbReference type="Rhea" id="RHEA-COMP:10698"/>
        <dbReference type="Rhea" id="RHEA-COMP:10700"/>
        <dbReference type="ChEBI" id="CHEBI:15377"/>
        <dbReference type="ChEBI" id="CHEBI:29950"/>
        <dbReference type="ChEBI" id="CHEBI:50058"/>
        <dbReference type="ChEBI" id="CHEBI:57844"/>
        <dbReference type="ChEBI" id="CHEBI:58772"/>
        <dbReference type="EC" id="1.8.4.11"/>
    </reaction>
</comment>
<feature type="domain" description="MsrB" evidence="9">
    <location>
        <begin position="32"/>
        <end position="152"/>
    </location>
</feature>
<dbReference type="EC" id="1.8.4.11" evidence="7"/>
<evidence type="ECO:0000256" key="3">
    <source>
        <dbReference type="ARBA" id="ARBA00024679"/>
    </source>
</evidence>
<dbReference type="NCBIfam" id="NF004036">
    <property type="entry name" value="PRK05508.1"/>
    <property type="match status" value="1"/>
</dbReference>